<protein>
    <submittedName>
        <fullName evidence="1">Uncharacterized protein</fullName>
    </submittedName>
</protein>
<sequence length="114" mass="12345">MTEPEPTNMSTLEISRCWKSLEEQKLSLRYGGGSGIGGIRIMVKPEYIAILGADGFPPLYEPATSIGELLVTPPLGISKYFISCATTNLYIAFSISTINTFPFGSISNLYPCVS</sequence>
<organism evidence="1 2">
    <name type="scientific">Gigaspora margarita</name>
    <dbReference type="NCBI Taxonomy" id="4874"/>
    <lineage>
        <taxon>Eukaryota</taxon>
        <taxon>Fungi</taxon>
        <taxon>Fungi incertae sedis</taxon>
        <taxon>Mucoromycota</taxon>
        <taxon>Glomeromycotina</taxon>
        <taxon>Glomeromycetes</taxon>
        <taxon>Diversisporales</taxon>
        <taxon>Gigasporaceae</taxon>
        <taxon>Gigaspora</taxon>
    </lineage>
</organism>
<reference evidence="1 2" key="1">
    <citation type="journal article" date="2019" name="Environ. Microbiol.">
        <title>At the nexus of three kingdoms: the genome of the mycorrhizal fungus Gigaspora margarita provides insights into plant, endobacterial and fungal interactions.</title>
        <authorList>
            <person name="Venice F."/>
            <person name="Ghignone S."/>
            <person name="Salvioli di Fossalunga A."/>
            <person name="Amselem J."/>
            <person name="Novero M."/>
            <person name="Xianan X."/>
            <person name="Sedzielewska Toro K."/>
            <person name="Morin E."/>
            <person name="Lipzen A."/>
            <person name="Grigoriev I.V."/>
            <person name="Henrissat B."/>
            <person name="Martin F.M."/>
            <person name="Bonfante P."/>
        </authorList>
    </citation>
    <scope>NUCLEOTIDE SEQUENCE [LARGE SCALE GENOMIC DNA]</scope>
    <source>
        <strain evidence="1 2">BEG34</strain>
    </source>
</reference>
<gene>
    <name evidence="1" type="ORF">F8M41_001688</name>
</gene>
<comment type="caution">
    <text evidence="1">The sequence shown here is derived from an EMBL/GenBank/DDBJ whole genome shotgun (WGS) entry which is preliminary data.</text>
</comment>
<name>A0A8H4A9T7_GIGMA</name>
<proteinExistence type="predicted"/>
<dbReference type="Proteomes" id="UP000439903">
    <property type="component" value="Unassembled WGS sequence"/>
</dbReference>
<accession>A0A8H4A9T7</accession>
<evidence type="ECO:0000313" key="1">
    <source>
        <dbReference type="EMBL" id="KAF0453676.1"/>
    </source>
</evidence>
<evidence type="ECO:0000313" key="2">
    <source>
        <dbReference type="Proteomes" id="UP000439903"/>
    </source>
</evidence>
<dbReference type="EMBL" id="WTPW01001138">
    <property type="protein sequence ID" value="KAF0453676.1"/>
    <property type="molecule type" value="Genomic_DNA"/>
</dbReference>
<keyword evidence="2" id="KW-1185">Reference proteome</keyword>
<dbReference type="AlphaFoldDB" id="A0A8H4A9T7"/>